<dbReference type="GO" id="GO:0006281">
    <property type="term" value="P:DNA repair"/>
    <property type="evidence" value="ECO:0007669"/>
    <property type="project" value="TreeGrafter"/>
</dbReference>
<dbReference type="PANTHER" id="PTHR11390:SF21">
    <property type="entry name" value="DNA TOPOISOMERASE 3-ALPHA"/>
    <property type="match status" value="1"/>
</dbReference>
<evidence type="ECO:0000256" key="4">
    <source>
        <dbReference type="ARBA" id="ARBA00032235"/>
    </source>
</evidence>
<keyword evidence="1 8" id="KW-0413">Isomerase</keyword>
<evidence type="ECO:0000256" key="1">
    <source>
        <dbReference type="ARBA" id="ARBA00023235"/>
    </source>
</evidence>
<dbReference type="GO" id="GO:0003677">
    <property type="term" value="F:DNA binding"/>
    <property type="evidence" value="ECO:0007669"/>
    <property type="project" value="InterPro"/>
</dbReference>
<evidence type="ECO:0000256" key="2">
    <source>
        <dbReference type="ARBA" id="ARBA00030003"/>
    </source>
</evidence>
<protein>
    <recommendedName>
        <fullName evidence="5">Omega-protein</fullName>
    </recommendedName>
    <alternativeName>
        <fullName evidence="4">Relaxing enzyme</fullName>
    </alternativeName>
    <alternativeName>
        <fullName evidence="2">Swivelase</fullName>
    </alternativeName>
    <alternativeName>
        <fullName evidence="3">Untwisting enzyme</fullName>
    </alternativeName>
</protein>
<proteinExistence type="predicted"/>
<dbReference type="RefSeq" id="WP_240618349.1">
    <property type="nucleotide sequence ID" value="NZ_PNRE01000065.1"/>
</dbReference>
<evidence type="ECO:0000256" key="3">
    <source>
        <dbReference type="ARBA" id="ARBA00031985"/>
    </source>
</evidence>
<dbReference type="GO" id="GO:0006310">
    <property type="term" value="P:DNA recombination"/>
    <property type="evidence" value="ECO:0007669"/>
    <property type="project" value="TreeGrafter"/>
</dbReference>
<dbReference type="SMART" id="SM00436">
    <property type="entry name" value="TOP1Bc"/>
    <property type="match status" value="1"/>
</dbReference>
<evidence type="ECO:0000313" key="9">
    <source>
        <dbReference type="Proteomes" id="UP000235346"/>
    </source>
</evidence>
<name>A0A2N7TKB8_9GAMM</name>
<dbReference type="GO" id="GO:0043597">
    <property type="term" value="C:cytoplasmic replication fork"/>
    <property type="evidence" value="ECO:0007669"/>
    <property type="project" value="TreeGrafter"/>
</dbReference>
<dbReference type="SUPFAM" id="SSF56712">
    <property type="entry name" value="Prokaryotic type I DNA topoisomerase"/>
    <property type="match status" value="1"/>
</dbReference>
<evidence type="ECO:0000256" key="5">
    <source>
        <dbReference type="ARBA" id="ARBA00032877"/>
    </source>
</evidence>
<evidence type="ECO:0000259" key="7">
    <source>
        <dbReference type="PROSITE" id="PS52039"/>
    </source>
</evidence>
<feature type="domain" description="Topo IA-type catalytic" evidence="7">
    <location>
        <begin position="150"/>
        <end position="239"/>
    </location>
</feature>
<dbReference type="Pfam" id="PF01131">
    <property type="entry name" value="Topoisom_bac"/>
    <property type="match status" value="1"/>
</dbReference>
<reference evidence="8 9" key="1">
    <citation type="submission" date="2018-01" db="EMBL/GenBank/DDBJ databases">
        <title>Halomonas endophytica sp. nov., isolated from storage liquid in the stems of Populus euphratica.</title>
        <authorList>
            <person name="Chen C."/>
        </authorList>
    </citation>
    <scope>NUCLEOTIDE SEQUENCE [LARGE SCALE GENOMIC DNA]</scope>
    <source>
        <strain evidence="8 9">DSM 26881</strain>
    </source>
</reference>
<dbReference type="Gene3D" id="1.10.460.10">
    <property type="entry name" value="Topoisomerase I, domain 2"/>
    <property type="match status" value="1"/>
</dbReference>
<keyword evidence="9" id="KW-1185">Reference proteome</keyword>
<dbReference type="AlphaFoldDB" id="A0A2N7TKB8"/>
<dbReference type="InterPro" id="IPR013825">
    <property type="entry name" value="Topo_IA_cen_sub2"/>
</dbReference>
<dbReference type="GO" id="GO:0003917">
    <property type="term" value="F:DNA topoisomerase type I (single strand cut, ATP-independent) activity"/>
    <property type="evidence" value="ECO:0007669"/>
    <property type="project" value="InterPro"/>
</dbReference>
<sequence>MRLIIAEKPSLARAIAEALPGRQGREEGAIVAGETTVTWCLGHLLEQAPPDAYDPAFKAWRLDHLPILPDRWKLTPRPKARSQLAVIRRLLKGASEVVHAGDPDREGQLLVQEVIEHLGWKGPVSRLLVSDLNRPAVQRALGRIEDNGRFLSLYRAAQSRARADWLYGINLTRAWTLTGRQAGHDGVLSVGRVQTPVLGLVVRRDAEIRDFAPRPFFVLWVELAVARGQLRAWWVPGEP</sequence>
<dbReference type="InterPro" id="IPR000380">
    <property type="entry name" value="Topo_IA"/>
</dbReference>
<dbReference type="FunFam" id="3.40.50.140:FF:000004">
    <property type="entry name" value="DNA topoisomerase 3"/>
    <property type="match status" value="1"/>
</dbReference>
<dbReference type="InterPro" id="IPR013824">
    <property type="entry name" value="Topo_IA_cen_sub1"/>
</dbReference>
<dbReference type="Pfam" id="PF01751">
    <property type="entry name" value="Toprim"/>
    <property type="match status" value="1"/>
</dbReference>
<dbReference type="PRINTS" id="PR00417">
    <property type="entry name" value="PRTPISMRASEI"/>
</dbReference>
<gene>
    <name evidence="8" type="ORF">C1H66_15160</name>
</gene>
<feature type="domain" description="Toprim" evidence="6">
    <location>
        <begin position="1"/>
        <end position="133"/>
    </location>
</feature>
<dbReference type="EMBL" id="PNRE01000065">
    <property type="protein sequence ID" value="PMR68578.1"/>
    <property type="molecule type" value="Genomic_DNA"/>
</dbReference>
<dbReference type="InterPro" id="IPR023405">
    <property type="entry name" value="Topo_IA_core_domain"/>
</dbReference>
<dbReference type="InterPro" id="IPR013497">
    <property type="entry name" value="Topo_IA_cen"/>
</dbReference>
<feature type="non-terminal residue" evidence="8">
    <location>
        <position position="239"/>
    </location>
</feature>
<comment type="caution">
    <text evidence="8">The sequence shown here is derived from an EMBL/GenBank/DDBJ whole genome shotgun (WGS) entry which is preliminary data.</text>
</comment>
<evidence type="ECO:0000259" key="6">
    <source>
        <dbReference type="PROSITE" id="PS50880"/>
    </source>
</evidence>
<dbReference type="PANTHER" id="PTHR11390">
    <property type="entry name" value="PROKARYOTIC DNA TOPOISOMERASE"/>
    <property type="match status" value="1"/>
</dbReference>
<organism evidence="8 9">
    <name type="scientific">Halomonas heilongjiangensis</name>
    <dbReference type="NCBI Taxonomy" id="1387883"/>
    <lineage>
        <taxon>Bacteria</taxon>
        <taxon>Pseudomonadati</taxon>
        <taxon>Pseudomonadota</taxon>
        <taxon>Gammaproteobacteria</taxon>
        <taxon>Oceanospirillales</taxon>
        <taxon>Halomonadaceae</taxon>
        <taxon>Halomonas</taxon>
    </lineage>
</organism>
<dbReference type="Gene3D" id="2.70.20.10">
    <property type="entry name" value="Topoisomerase I, domain 3"/>
    <property type="match status" value="1"/>
</dbReference>
<dbReference type="InterPro" id="IPR003601">
    <property type="entry name" value="Topo_IA_2"/>
</dbReference>
<evidence type="ECO:0000313" key="8">
    <source>
        <dbReference type="EMBL" id="PMR68578.1"/>
    </source>
</evidence>
<dbReference type="CDD" id="cd03362">
    <property type="entry name" value="TOPRIM_TopoIA_TopoIII"/>
    <property type="match status" value="1"/>
</dbReference>
<dbReference type="SMART" id="SM00493">
    <property type="entry name" value="TOPRIM"/>
    <property type="match status" value="1"/>
</dbReference>
<dbReference type="InterPro" id="IPR006171">
    <property type="entry name" value="TOPRIM_dom"/>
</dbReference>
<dbReference type="InterPro" id="IPR034144">
    <property type="entry name" value="TOPRIM_TopoIII"/>
</dbReference>
<dbReference type="PROSITE" id="PS52039">
    <property type="entry name" value="TOPO_IA_2"/>
    <property type="match status" value="1"/>
</dbReference>
<dbReference type="Proteomes" id="UP000235346">
    <property type="component" value="Unassembled WGS sequence"/>
</dbReference>
<dbReference type="GO" id="GO:0006265">
    <property type="term" value="P:DNA topological change"/>
    <property type="evidence" value="ECO:0007669"/>
    <property type="project" value="InterPro"/>
</dbReference>
<dbReference type="PROSITE" id="PS50880">
    <property type="entry name" value="TOPRIM"/>
    <property type="match status" value="1"/>
</dbReference>
<accession>A0A2N7TKB8</accession>
<dbReference type="Gene3D" id="3.40.50.140">
    <property type="match status" value="1"/>
</dbReference>